<evidence type="ECO:0000256" key="1">
    <source>
        <dbReference type="SAM" id="MobiDB-lite"/>
    </source>
</evidence>
<dbReference type="EMBL" id="JARKHS020020237">
    <property type="protein sequence ID" value="KAK8771028.1"/>
    <property type="molecule type" value="Genomic_DNA"/>
</dbReference>
<feature type="region of interest" description="Disordered" evidence="1">
    <location>
        <begin position="86"/>
        <end position="123"/>
    </location>
</feature>
<evidence type="ECO:0000256" key="2">
    <source>
        <dbReference type="SAM" id="Phobius"/>
    </source>
</evidence>
<dbReference type="AlphaFoldDB" id="A0AAQ4E8P3"/>
<keyword evidence="2" id="KW-1133">Transmembrane helix</keyword>
<feature type="transmembrane region" description="Helical" evidence="2">
    <location>
        <begin position="55"/>
        <end position="78"/>
    </location>
</feature>
<feature type="transmembrane region" description="Helical" evidence="2">
    <location>
        <begin position="24"/>
        <end position="43"/>
    </location>
</feature>
<sequence length="123" mass="13429">MVHLWQGLDRSKLRKTAAKPAHSGHFFCPFCFSVFCGGIAFGARHELREKMYKHAILVVLACSAYLVLETSAQTFVAAPPPWWPRPSRCRSPTRSATSPTTSRAATATRRPATAAAACPAVTR</sequence>
<evidence type="ECO:0000313" key="3">
    <source>
        <dbReference type="EMBL" id="KAK8771028.1"/>
    </source>
</evidence>
<dbReference type="Proteomes" id="UP001321473">
    <property type="component" value="Unassembled WGS sequence"/>
</dbReference>
<keyword evidence="2" id="KW-0812">Transmembrane</keyword>
<reference evidence="3 4" key="1">
    <citation type="journal article" date="2023" name="Arcadia Sci">
        <title>De novo assembly of a long-read Amblyomma americanum tick genome.</title>
        <authorList>
            <person name="Chou S."/>
            <person name="Poskanzer K.E."/>
            <person name="Rollins M."/>
            <person name="Thuy-Boun P.S."/>
        </authorList>
    </citation>
    <scope>NUCLEOTIDE SEQUENCE [LARGE SCALE GENOMIC DNA]</scope>
    <source>
        <strain evidence="3">F_SG_1</strain>
        <tissue evidence="3">Salivary glands</tissue>
    </source>
</reference>
<keyword evidence="2" id="KW-0472">Membrane</keyword>
<keyword evidence="4" id="KW-1185">Reference proteome</keyword>
<accession>A0AAQ4E8P3</accession>
<name>A0AAQ4E8P3_AMBAM</name>
<organism evidence="3 4">
    <name type="scientific">Amblyomma americanum</name>
    <name type="common">Lone star tick</name>
    <dbReference type="NCBI Taxonomy" id="6943"/>
    <lineage>
        <taxon>Eukaryota</taxon>
        <taxon>Metazoa</taxon>
        <taxon>Ecdysozoa</taxon>
        <taxon>Arthropoda</taxon>
        <taxon>Chelicerata</taxon>
        <taxon>Arachnida</taxon>
        <taxon>Acari</taxon>
        <taxon>Parasitiformes</taxon>
        <taxon>Ixodida</taxon>
        <taxon>Ixodoidea</taxon>
        <taxon>Ixodidae</taxon>
        <taxon>Amblyomminae</taxon>
        <taxon>Amblyomma</taxon>
    </lineage>
</organism>
<comment type="caution">
    <text evidence="3">The sequence shown here is derived from an EMBL/GenBank/DDBJ whole genome shotgun (WGS) entry which is preliminary data.</text>
</comment>
<protein>
    <submittedName>
        <fullName evidence="3">Uncharacterized protein</fullName>
    </submittedName>
</protein>
<gene>
    <name evidence="3" type="ORF">V5799_025729</name>
</gene>
<evidence type="ECO:0000313" key="4">
    <source>
        <dbReference type="Proteomes" id="UP001321473"/>
    </source>
</evidence>
<proteinExistence type="predicted"/>